<reference evidence="2 3" key="1">
    <citation type="journal article" date="2020" name="Mol. Biol. Evol.">
        <title>Interspecific Gene Flow and the Evolution of Specialization in Black and White Rhinoceros.</title>
        <authorList>
            <person name="Moodley Y."/>
            <person name="Westbury M.V."/>
            <person name="Russo I.M."/>
            <person name="Gopalakrishnan S."/>
            <person name="Rakotoarivelo A."/>
            <person name="Olsen R.A."/>
            <person name="Prost S."/>
            <person name="Tunstall T."/>
            <person name="Ryder O.A."/>
            <person name="Dalen L."/>
            <person name="Bruford M.W."/>
        </authorList>
    </citation>
    <scope>NUCLEOTIDE SEQUENCE [LARGE SCALE GENOMIC DNA]</scope>
    <source>
        <strain evidence="2">SBR-YM</strain>
        <tissue evidence="2">Skin</tissue>
    </source>
</reference>
<feature type="region of interest" description="Disordered" evidence="1">
    <location>
        <begin position="61"/>
        <end position="81"/>
    </location>
</feature>
<accession>A0A7J7E8S2</accession>
<dbReference type="EMBL" id="JACDTQ010003894">
    <property type="protein sequence ID" value="KAF5911796.1"/>
    <property type="molecule type" value="Genomic_DNA"/>
</dbReference>
<protein>
    <submittedName>
        <fullName evidence="2">Uncharacterized protein</fullName>
    </submittedName>
</protein>
<keyword evidence="3" id="KW-1185">Reference proteome</keyword>
<evidence type="ECO:0000256" key="1">
    <source>
        <dbReference type="SAM" id="MobiDB-lite"/>
    </source>
</evidence>
<evidence type="ECO:0000313" key="3">
    <source>
        <dbReference type="Proteomes" id="UP000551758"/>
    </source>
</evidence>
<dbReference type="AlphaFoldDB" id="A0A7J7E8S2"/>
<feature type="compositionally biased region" description="Polar residues" evidence="1">
    <location>
        <begin position="72"/>
        <end position="81"/>
    </location>
</feature>
<name>A0A7J7E8S2_DICBM</name>
<gene>
    <name evidence="2" type="ORF">HPG69_015774</name>
</gene>
<proteinExistence type="predicted"/>
<dbReference type="Proteomes" id="UP000551758">
    <property type="component" value="Unassembled WGS sequence"/>
</dbReference>
<sequence>MTAVLEIRLSIDTNDYESPKQNSYPPPKEHSLLLLIFQDDNLQAVGIRILRINVASKSAPLALKPECRPQNPERSNQLNTP</sequence>
<comment type="caution">
    <text evidence="2">The sequence shown here is derived from an EMBL/GenBank/DDBJ whole genome shotgun (WGS) entry which is preliminary data.</text>
</comment>
<evidence type="ECO:0000313" key="2">
    <source>
        <dbReference type="EMBL" id="KAF5911796.1"/>
    </source>
</evidence>
<organism evidence="2 3">
    <name type="scientific">Diceros bicornis minor</name>
    <name type="common">South-central black rhinoceros</name>
    <dbReference type="NCBI Taxonomy" id="77932"/>
    <lineage>
        <taxon>Eukaryota</taxon>
        <taxon>Metazoa</taxon>
        <taxon>Chordata</taxon>
        <taxon>Craniata</taxon>
        <taxon>Vertebrata</taxon>
        <taxon>Euteleostomi</taxon>
        <taxon>Mammalia</taxon>
        <taxon>Eutheria</taxon>
        <taxon>Laurasiatheria</taxon>
        <taxon>Perissodactyla</taxon>
        <taxon>Rhinocerotidae</taxon>
        <taxon>Diceros</taxon>
    </lineage>
</organism>